<dbReference type="SUPFAM" id="SSF56672">
    <property type="entry name" value="DNA/RNA polymerases"/>
    <property type="match status" value="1"/>
</dbReference>
<evidence type="ECO:0000259" key="1">
    <source>
        <dbReference type="PROSITE" id="PS50878"/>
    </source>
</evidence>
<dbReference type="AlphaFoldDB" id="A0A2I0AES0"/>
<dbReference type="Gene3D" id="3.30.70.270">
    <property type="match status" value="2"/>
</dbReference>
<dbReference type="Gene3D" id="3.10.10.10">
    <property type="entry name" value="HIV Type 1 Reverse Transcriptase, subunit A, domain 1"/>
    <property type="match status" value="1"/>
</dbReference>
<dbReference type="PANTHER" id="PTHR24559">
    <property type="entry name" value="TRANSPOSON TY3-I GAG-POL POLYPROTEIN"/>
    <property type="match status" value="1"/>
</dbReference>
<dbReference type="OrthoDB" id="783906at2759"/>
<organism evidence="2 3">
    <name type="scientific">Apostasia shenzhenica</name>
    <dbReference type="NCBI Taxonomy" id="1088818"/>
    <lineage>
        <taxon>Eukaryota</taxon>
        <taxon>Viridiplantae</taxon>
        <taxon>Streptophyta</taxon>
        <taxon>Embryophyta</taxon>
        <taxon>Tracheophyta</taxon>
        <taxon>Spermatophyta</taxon>
        <taxon>Magnoliopsida</taxon>
        <taxon>Liliopsida</taxon>
        <taxon>Asparagales</taxon>
        <taxon>Orchidaceae</taxon>
        <taxon>Apostasioideae</taxon>
        <taxon>Apostasia</taxon>
    </lineage>
</organism>
<dbReference type="EMBL" id="KZ451987">
    <property type="protein sequence ID" value="PKA54038.1"/>
    <property type="molecule type" value="Genomic_DNA"/>
</dbReference>
<gene>
    <name evidence="2" type="ORF">AXF42_Ash016203</name>
</gene>
<accession>A0A2I0AES0</accession>
<dbReference type="CDD" id="cd01647">
    <property type="entry name" value="RT_LTR"/>
    <property type="match status" value="1"/>
</dbReference>
<evidence type="ECO:0000313" key="2">
    <source>
        <dbReference type="EMBL" id="PKA54038.1"/>
    </source>
</evidence>
<dbReference type="PANTHER" id="PTHR24559:SF444">
    <property type="entry name" value="REVERSE TRANSCRIPTASE DOMAIN-CONTAINING PROTEIN"/>
    <property type="match status" value="1"/>
</dbReference>
<sequence>MLNLGFIRPSMSAWGTPVLFAKKKDDSLRLCIDYRELNKITIKNKYLLPRIDDLFDQLKNAKVFSKIDLRFDYHQLRIRAQDISKSAFRTRYDHYEFVVMPFGLTNAPAVFMDLMNQIFQPYLDKFIIVFIDDILIYSSSEEEYEEHLKMALKTLRDKKLYVKLNKCEFWLQQVAFLGHIISSSGMAVDPSKIEAITDWPKPTTVTEVRSFLGLAKY</sequence>
<dbReference type="GO" id="GO:0003964">
    <property type="term" value="F:RNA-directed DNA polymerase activity"/>
    <property type="evidence" value="ECO:0007669"/>
    <property type="project" value="UniProtKB-KW"/>
</dbReference>
<proteinExistence type="predicted"/>
<keyword evidence="2" id="KW-0378">Hydrolase</keyword>
<dbReference type="GO" id="GO:0016787">
    <property type="term" value="F:hydrolase activity"/>
    <property type="evidence" value="ECO:0007669"/>
    <property type="project" value="UniProtKB-KW"/>
</dbReference>
<dbReference type="InterPro" id="IPR043502">
    <property type="entry name" value="DNA/RNA_pol_sf"/>
</dbReference>
<dbReference type="Pfam" id="PF00078">
    <property type="entry name" value="RVT_1"/>
    <property type="match status" value="1"/>
</dbReference>
<dbReference type="InterPro" id="IPR043128">
    <property type="entry name" value="Rev_trsase/Diguanyl_cyclase"/>
</dbReference>
<dbReference type="InterPro" id="IPR000477">
    <property type="entry name" value="RT_dom"/>
</dbReference>
<keyword evidence="2" id="KW-0808">Transferase</keyword>
<reference evidence="2 3" key="1">
    <citation type="journal article" date="2017" name="Nature">
        <title>The Apostasia genome and the evolution of orchids.</title>
        <authorList>
            <person name="Zhang G.Q."/>
            <person name="Liu K.W."/>
            <person name="Li Z."/>
            <person name="Lohaus R."/>
            <person name="Hsiao Y.Y."/>
            <person name="Niu S.C."/>
            <person name="Wang J.Y."/>
            <person name="Lin Y.C."/>
            <person name="Xu Q."/>
            <person name="Chen L.J."/>
            <person name="Yoshida K."/>
            <person name="Fujiwara S."/>
            <person name="Wang Z.W."/>
            <person name="Zhang Y.Q."/>
            <person name="Mitsuda N."/>
            <person name="Wang M."/>
            <person name="Liu G.H."/>
            <person name="Pecoraro L."/>
            <person name="Huang H.X."/>
            <person name="Xiao X.J."/>
            <person name="Lin M."/>
            <person name="Wu X.Y."/>
            <person name="Wu W.L."/>
            <person name="Chen Y.Y."/>
            <person name="Chang S.B."/>
            <person name="Sakamoto S."/>
            <person name="Ohme-Takagi M."/>
            <person name="Yagi M."/>
            <person name="Zeng S.J."/>
            <person name="Shen C.Y."/>
            <person name="Yeh C.M."/>
            <person name="Luo Y.B."/>
            <person name="Tsai W.C."/>
            <person name="Van de Peer Y."/>
            <person name="Liu Z.J."/>
        </authorList>
    </citation>
    <scope>NUCLEOTIDE SEQUENCE [LARGE SCALE GENOMIC DNA]</scope>
    <source>
        <strain evidence="3">cv. Shenzhen</strain>
        <tissue evidence="2">Stem</tissue>
    </source>
</reference>
<evidence type="ECO:0000313" key="3">
    <source>
        <dbReference type="Proteomes" id="UP000236161"/>
    </source>
</evidence>
<keyword evidence="2" id="KW-0548">Nucleotidyltransferase</keyword>
<dbReference type="GO" id="GO:0003678">
    <property type="term" value="F:DNA helicase activity"/>
    <property type="evidence" value="ECO:0007669"/>
    <property type="project" value="UniProtKB-EC"/>
</dbReference>
<keyword evidence="3" id="KW-1185">Reference proteome</keyword>
<dbReference type="PROSITE" id="PS50878">
    <property type="entry name" value="RT_POL"/>
    <property type="match status" value="1"/>
</dbReference>
<dbReference type="InterPro" id="IPR053134">
    <property type="entry name" value="RNA-dir_DNA_polymerase"/>
</dbReference>
<feature type="domain" description="Reverse transcriptase" evidence="1">
    <location>
        <begin position="2"/>
        <end position="181"/>
    </location>
</feature>
<protein>
    <submittedName>
        <fullName evidence="2">RNA-directed DNA polymerase like</fullName>
        <ecNumber evidence="2">3.6.4.12</ecNumber>
    </submittedName>
</protein>
<dbReference type="EC" id="3.6.4.12" evidence="2"/>
<name>A0A2I0AES0_9ASPA</name>
<keyword evidence="2" id="KW-0695">RNA-directed DNA polymerase</keyword>
<dbReference type="Proteomes" id="UP000236161">
    <property type="component" value="Unassembled WGS sequence"/>
</dbReference>